<sequence>MLWQPCLVCKEHTANYCKHCAQTDQTGALNARFYCDIDCRKEDELEHLKVHMNTLHTAPPDMERAIKAGTIAQSLFYAFMENTWTYDMKKVYIKRDELHDLVAVEVTDGAGVVTAAGGHTDCRSYAGGWLIEFPAGSFSLFDDDAKHALLTDRSSTWVFVVMHAAVQALFQDLVADVQTDIKEVVHYPTDKATRLVHCQGTFGFDTRRHDQLYPDEDERGNTKGVYEITLKCGSKIALDLAGAQWDLHDDDGPHTPVAKWTEYWSRWGASVKCRIPFRSHVLKHTSKLSNYRMVTSQTLIMESAFYFNVLMSSACKAELGFDPRELLDMDIRTYRDAKQHFLTKAEEYLQRRPYEVDHGNHQNILNGFDLRHPKVIAETPKPQLKSNGSLPLDIGDMTRFDWKLLSRFIQQSNTEVSWKEKKWAKTLQKKRSVYKEPGTWQMVFLEDTLPGSMIPADCMSENPGWKLDNNIPIKFSCTTGNQYEINTPSSSSHLFRPLRITRTGLGAVCDDDSTMKCAITMLVKQQQPVSTTTQDINMDLSSLPSLLHKTCSSCKRTHPEGMFFRKDKVWKTCNFCSYSRPKKETAFAYAEYDILNQRMAALGISQQQQFELMIRQQEFERHQQYQFEQRLHQPDRRMTLDYLLADPNVYEPSPLEIYEQQRRLKHQAQEAFALQSLQSSNQQPVTCHPELFPTYPQETYQGMNQGMLSNHDLLDHNIYYNLEGPTNEAQAGHSWDDPGFLAQEPAAEELEFETFLANALLGDIADMQLRESLKQSQFDGSFVNCNVNEGLNPMASEIQGYPYSSTQYWGEASDMMYIDTVSTGPVTMQNNFTAAQGAGIPVQFQSTVGSSRQHKKLPPFSLDAFFTGFSASDDILRQYTPPRYDLSGEALARQLVSEVGLAIRFSALYRYWSKMKQPEWFQQVEVVDKLEQKKLIEPWGPLSDWLVLYEIELEDILDHCWDVTTLDWQKDYKLRALKYRMFKLLRREMRIEAGQLLNAKVAALFKLLAELTGQTDERILKNALNKQLRLMKAGIANDCAVNGILNLKTGAQATYARQ</sequence>
<accession>A0ACC2HZ02</accession>
<gene>
    <name evidence="1" type="ORF">OPT61_g8245</name>
</gene>
<dbReference type="Proteomes" id="UP001153331">
    <property type="component" value="Unassembled WGS sequence"/>
</dbReference>
<name>A0ACC2HZ02_9PLEO</name>
<protein>
    <submittedName>
        <fullName evidence="1">Uncharacterized protein</fullName>
    </submittedName>
</protein>
<reference evidence="1" key="1">
    <citation type="submission" date="2022-11" db="EMBL/GenBank/DDBJ databases">
        <title>Genome Sequence of Boeremia exigua.</title>
        <authorList>
            <person name="Buettner E."/>
        </authorList>
    </citation>
    <scope>NUCLEOTIDE SEQUENCE</scope>
    <source>
        <strain evidence="1">CU02</strain>
    </source>
</reference>
<proteinExistence type="predicted"/>
<comment type="caution">
    <text evidence="1">The sequence shown here is derived from an EMBL/GenBank/DDBJ whole genome shotgun (WGS) entry which is preliminary data.</text>
</comment>
<evidence type="ECO:0000313" key="1">
    <source>
        <dbReference type="EMBL" id="KAJ8108336.1"/>
    </source>
</evidence>
<keyword evidence="2" id="KW-1185">Reference proteome</keyword>
<dbReference type="EMBL" id="JAPHNI010000763">
    <property type="protein sequence ID" value="KAJ8108336.1"/>
    <property type="molecule type" value="Genomic_DNA"/>
</dbReference>
<organism evidence="1 2">
    <name type="scientific">Boeremia exigua</name>
    <dbReference type="NCBI Taxonomy" id="749465"/>
    <lineage>
        <taxon>Eukaryota</taxon>
        <taxon>Fungi</taxon>
        <taxon>Dikarya</taxon>
        <taxon>Ascomycota</taxon>
        <taxon>Pezizomycotina</taxon>
        <taxon>Dothideomycetes</taxon>
        <taxon>Pleosporomycetidae</taxon>
        <taxon>Pleosporales</taxon>
        <taxon>Pleosporineae</taxon>
        <taxon>Didymellaceae</taxon>
        <taxon>Boeremia</taxon>
    </lineage>
</organism>
<evidence type="ECO:0000313" key="2">
    <source>
        <dbReference type="Proteomes" id="UP001153331"/>
    </source>
</evidence>